<dbReference type="SUPFAM" id="SSF88659">
    <property type="entry name" value="Sigma3 and sigma4 domains of RNA polymerase sigma factors"/>
    <property type="match status" value="1"/>
</dbReference>
<dbReference type="STRING" id="1912961.BU204_30170"/>
<feature type="domain" description="RNA polymerase sigma-70 region 2" evidence="6">
    <location>
        <begin position="11"/>
        <end position="74"/>
    </location>
</feature>
<dbReference type="NCBIfam" id="TIGR02937">
    <property type="entry name" value="sigma70-ECF"/>
    <property type="match status" value="1"/>
</dbReference>
<proteinExistence type="inferred from homology"/>
<dbReference type="InterPro" id="IPR013324">
    <property type="entry name" value="RNA_pol_sigma_r3/r4-like"/>
</dbReference>
<dbReference type="InterPro" id="IPR032710">
    <property type="entry name" value="NTF2-like_dom_sf"/>
</dbReference>
<evidence type="ECO:0000259" key="6">
    <source>
        <dbReference type="Pfam" id="PF04542"/>
    </source>
</evidence>
<evidence type="ECO:0000256" key="2">
    <source>
        <dbReference type="ARBA" id="ARBA00011344"/>
    </source>
</evidence>
<dbReference type="InterPro" id="IPR014284">
    <property type="entry name" value="RNA_pol_sigma-70_dom"/>
</dbReference>
<dbReference type="OrthoDB" id="3211555at2"/>
<comment type="caution">
    <text evidence="8">The sequence shown here is derived from an EMBL/GenBank/DDBJ whole genome shotgun (WGS) entry which is preliminary data.</text>
</comment>
<dbReference type="AlphaFoldDB" id="A0A1Q8CBS7"/>
<dbReference type="NCBIfam" id="NF007214">
    <property type="entry name" value="PRK09636.1"/>
    <property type="match status" value="1"/>
</dbReference>
<comment type="subunit">
    <text evidence="2">Interacts transiently with the RNA polymerase catalytic core formed by RpoA, RpoB, RpoC and RpoZ (2 alpha, 1 beta, 1 beta' and 1 omega subunit) to form the RNA polymerase holoenzyme that can initiate transcription.</text>
</comment>
<organism evidence="8 9">
    <name type="scientific">Actinophytocola xanthii</name>
    <dbReference type="NCBI Taxonomy" id="1912961"/>
    <lineage>
        <taxon>Bacteria</taxon>
        <taxon>Bacillati</taxon>
        <taxon>Actinomycetota</taxon>
        <taxon>Actinomycetes</taxon>
        <taxon>Pseudonocardiales</taxon>
        <taxon>Pseudonocardiaceae</taxon>
    </lineage>
</organism>
<dbReference type="Pfam" id="PF08281">
    <property type="entry name" value="Sigma70_r4_2"/>
    <property type="match status" value="1"/>
</dbReference>
<feature type="domain" description="RNA polymerase sigma factor 70 region 4 type 2" evidence="7">
    <location>
        <begin position="111"/>
        <end position="161"/>
    </location>
</feature>
<keyword evidence="5" id="KW-0804">Transcription</keyword>
<dbReference type="Gene3D" id="3.10.450.50">
    <property type="match status" value="1"/>
</dbReference>
<keyword evidence="3" id="KW-0805">Transcription regulation</keyword>
<dbReference type="Gene3D" id="1.10.1740.10">
    <property type="match status" value="1"/>
</dbReference>
<dbReference type="GO" id="GO:0003677">
    <property type="term" value="F:DNA binding"/>
    <property type="evidence" value="ECO:0007669"/>
    <property type="project" value="InterPro"/>
</dbReference>
<dbReference type="PANTHER" id="PTHR30173">
    <property type="entry name" value="SIGMA 19 FACTOR"/>
    <property type="match status" value="1"/>
</dbReference>
<evidence type="ECO:0000259" key="7">
    <source>
        <dbReference type="Pfam" id="PF08281"/>
    </source>
</evidence>
<evidence type="ECO:0000313" key="9">
    <source>
        <dbReference type="Proteomes" id="UP000185596"/>
    </source>
</evidence>
<comment type="similarity">
    <text evidence="1">Belongs to the sigma-70 factor family. ECF subfamily.</text>
</comment>
<dbReference type="InterPro" id="IPR036388">
    <property type="entry name" value="WH-like_DNA-bd_sf"/>
</dbReference>
<evidence type="ECO:0000256" key="3">
    <source>
        <dbReference type="ARBA" id="ARBA00023015"/>
    </source>
</evidence>
<sequence length="299" mass="32234">MDENSSPADRFAEHRPRLRAVAYRMLGSLTEADDAVQEAWLRLERADTGEVDNLGAWLTTVVARICLNMLRARATRREEPLEVHMPDPLISSPDAIDPEQEALLADAVGLALLVVLDALTPAERLAFVLHDMFAVPFEEIASMTERSPAAARKLASRARRRVREAAPTPDPDLTRQRRVVEAFFAAARRGDFAGLLAVLDPEVVLRADGGAAGGRPTFVVRGPEAVLGQAMIGERFAPLVRPALVNGAAGVVVAAGGRTLSVMGFTVADDRIVAIDVLWDPDRLTHLYLGPLAEGGAEN</sequence>
<dbReference type="SUPFAM" id="SSF54427">
    <property type="entry name" value="NTF2-like"/>
    <property type="match status" value="1"/>
</dbReference>
<dbReference type="SUPFAM" id="SSF88946">
    <property type="entry name" value="Sigma2 domain of RNA polymerase sigma factors"/>
    <property type="match status" value="1"/>
</dbReference>
<dbReference type="InterPro" id="IPR007627">
    <property type="entry name" value="RNA_pol_sigma70_r2"/>
</dbReference>
<reference evidence="8 9" key="1">
    <citation type="submission" date="2016-12" db="EMBL/GenBank/DDBJ databases">
        <title>The draft genome sequence of Actinophytocola sp. 11-183.</title>
        <authorList>
            <person name="Wang W."/>
            <person name="Yuan L."/>
        </authorList>
    </citation>
    <scope>NUCLEOTIDE SEQUENCE [LARGE SCALE GENOMIC DNA]</scope>
    <source>
        <strain evidence="8 9">11-183</strain>
    </source>
</reference>
<evidence type="ECO:0000313" key="8">
    <source>
        <dbReference type="EMBL" id="OLF11818.1"/>
    </source>
</evidence>
<dbReference type="PANTHER" id="PTHR30173:SF43">
    <property type="entry name" value="ECF RNA POLYMERASE SIGMA FACTOR SIGI-RELATED"/>
    <property type="match status" value="1"/>
</dbReference>
<dbReference type="InterPro" id="IPR013249">
    <property type="entry name" value="RNA_pol_sigma70_r4_t2"/>
</dbReference>
<evidence type="ECO:0000256" key="5">
    <source>
        <dbReference type="ARBA" id="ARBA00023163"/>
    </source>
</evidence>
<keyword evidence="9" id="KW-1185">Reference proteome</keyword>
<keyword evidence="4" id="KW-0731">Sigma factor</keyword>
<dbReference type="EMBL" id="MSIE01000066">
    <property type="protein sequence ID" value="OLF11818.1"/>
    <property type="molecule type" value="Genomic_DNA"/>
</dbReference>
<evidence type="ECO:0000256" key="4">
    <source>
        <dbReference type="ARBA" id="ARBA00023082"/>
    </source>
</evidence>
<dbReference type="Proteomes" id="UP000185596">
    <property type="component" value="Unassembled WGS sequence"/>
</dbReference>
<dbReference type="GO" id="GO:0006352">
    <property type="term" value="P:DNA-templated transcription initiation"/>
    <property type="evidence" value="ECO:0007669"/>
    <property type="project" value="InterPro"/>
</dbReference>
<dbReference type="RefSeq" id="WP_075129177.1">
    <property type="nucleotide sequence ID" value="NZ_MSIE01000066.1"/>
</dbReference>
<name>A0A1Q8CBS7_9PSEU</name>
<dbReference type="InterPro" id="IPR013325">
    <property type="entry name" value="RNA_pol_sigma_r2"/>
</dbReference>
<evidence type="ECO:0000256" key="1">
    <source>
        <dbReference type="ARBA" id="ARBA00010641"/>
    </source>
</evidence>
<dbReference type="Pfam" id="PF04542">
    <property type="entry name" value="Sigma70_r2"/>
    <property type="match status" value="1"/>
</dbReference>
<accession>A0A1Q8CBS7</accession>
<dbReference type="Gene3D" id="1.10.10.10">
    <property type="entry name" value="Winged helix-like DNA-binding domain superfamily/Winged helix DNA-binding domain"/>
    <property type="match status" value="1"/>
</dbReference>
<dbReference type="GO" id="GO:0016987">
    <property type="term" value="F:sigma factor activity"/>
    <property type="evidence" value="ECO:0007669"/>
    <property type="project" value="UniProtKB-KW"/>
</dbReference>
<dbReference type="InterPro" id="IPR052704">
    <property type="entry name" value="ECF_Sigma-70_Domain"/>
</dbReference>
<protein>
    <submittedName>
        <fullName evidence="8">RNA polymerase subunit sigma-70</fullName>
    </submittedName>
</protein>
<gene>
    <name evidence="8" type="ORF">BU204_30170</name>
</gene>